<keyword evidence="4" id="KW-1185">Reference proteome</keyword>
<keyword evidence="2" id="KW-0812">Transmembrane</keyword>
<evidence type="ECO:0000256" key="1">
    <source>
        <dbReference type="SAM" id="MobiDB-lite"/>
    </source>
</evidence>
<proteinExistence type="predicted"/>
<feature type="region of interest" description="Disordered" evidence="1">
    <location>
        <begin position="30"/>
        <end position="67"/>
    </location>
</feature>
<dbReference type="EMBL" id="JANIIK010000042">
    <property type="protein sequence ID" value="KAJ3606878.1"/>
    <property type="molecule type" value="Genomic_DNA"/>
</dbReference>
<gene>
    <name evidence="3" type="ORF">NHX12_026396</name>
</gene>
<feature type="compositionally biased region" description="Polar residues" evidence="1">
    <location>
        <begin position="39"/>
        <end position="60"/>
    </location>
</feature>
<evidence type="ECO:0000256" key="2">
    <source>
        <dbReference type="SAM" id="Phobius"/>
    </source>
</evidence>
<protein>
    <submittedName>
        <fullName evidence="3">Uncharacterized protein</fullName>
    </submittedName>
</protein>
<keyword evidence="2" id="KW-0472">Membrane</keyword>
<comment type="caution">
    <text evidence="3">The sequence shown here is derived from an EMBL/GenBank/DDBJ whole genome shotgun (WGS) entry which is preliminary data.</text>
</comment>
<evidence type="ECO:0000313" key="3">
    <source>
        <dbReference type="EMBL" id="KAJ3606878.1"/>
    </source>
</evidence>
<sequence length="67" mass="6946">MEPHEIDSPYVVIGVGAAGLLVNLLGHGQKSKTCKSEKPNCSSSQTNRPGVDHNSPNGVNAGNRGYG</sequence>
<organism evidence="3 4">
    <name type="scientific">Muraenolepis orangiensis</name>
    <name type="common">Patagonian moray cod</name>
    <dbReference type="NCBI Taxonomy" id="630683"/>
    <lineage>
        <taxon>Eukaryota</taxon>
        <taxon>Metazoa</taxon>
        <taxon>Chordata</taxon>
        <taxon>Craniata</taxon>
        <taxon>Vertebrata</taxon>
        <taxon>Euteleostomi</taxon>
        <taxon>Actinopterygii</taxon>
        <taxon>Neopterygii</taxon>
        <taxon>Teleostei</taxon>
        <taxon>Neoteleostei</taxon>
        <taxon>Acanthomorphata</taxon>
        <taxon>Zeiogadaria</taxon>
        <taxon>Gadariae</taxon>
        <taxon>Gadiformes</taxon>
        <taxon>Muraenolepidoidei</taxon>
        <taxon>Muraenolepididae</taxon>
        <taxon>Muraenolepis</taxon>
    </lineage>
</organism>
<evidence type="ECO:0000313" key="4">
    <source>
        <dbReference type="Proteomes" id="UP001148018"/>
    </source>
</evidence>
<name>A0A9Q0EIJ0_9TELE</name>
<reference evidence="3" key="1">
    <citation type="submission" date="2022-07" db="EMBL/GenBank/DDBJ databases">
        <title>Chromosome-level genome of Muraenolepis orangiensis.</title>
        <authorList>
            <person name="Kim J."/>
        </authorList>
    </citation>
    <scope>NUCLEOTIDE SEQUENCE</scope>
    <source>
        <strain evidence="3">KU_S4_2022</strain>
        <tissue evidence="3">Muscle</tissue>
    </source>
</reference>
<dbReference type="Proteomes" id="UP001148018">
    <property type="component" value="Unassembled WGS sequence"/>
</dbReference>
<dbReference type="AlphaFoldDB" id="A0A9Q0EIJ0"/>
<keyword evidence="2" id="KW-1133">Transmembrane helix</keyword>
<dbReference type="OrthoDB" id="29444at2759"/>
<feature type="transmembrane region" description="Helical" evidence="2">
    <location>
        <begin position="6"/>
        <end position="26"/>
    </location>
</feature>
<accession>A0A9Q0EIJ0</accession>